<dbReference type="Gene3D" id="3.40.1090.10">
    <property type="entry name" value="Cytosolic phospholipase A2 catalytic domain"/>
    <property type="match status" value="2"/>
</dbReference>
<proteinExistence type="predicted"/>
<dbReference type="PANTHER" id="PTHR14226:SF64">
    <property type="entry name" value="PNPLA DOMAIN-CONTAINING PROTEIN"/>
    <property type="match status" value="1"/>
</dbReference>
<evidence type="ECO:0000313" key="6">
    <source>
        <dbReference type="EMBL" id="PKV77652.1"/>
    </source>
</evidence>
<dbReference type="Proteomes" id="UP000233766">
    <property type="component" value="Unassembled WGS sequence"/>
</dbReference>
<feature type="short sequence motif" description="GXGXXG" evidence="4">
    <location>
        <begin position="68"/>
        <end position="73"/>
    </location>
</feature>
<dbReference type="GO" id="GO:0016787">
    <property type="term" value="F:hydrolase activity"/>
    <property type="evidence" value="ECO:0007669"/>
    <property type="project" value="UniProtKB-UniRule"/>
</dbReference>
<dbReference type="AlphaFoldDB" id="A0A2N3V7R0"/>
<comment type="caution">
    <text evidence="6">The sequence shown here is derived from an EMBL/GenBank/DDBJ whole genome shotgun (WGS) entry which is preliminary data.</text>
</comment>
<dbReference type="CDD" id="cd07208">
    <property type="entry name" value="Pat_hypo_Ecoli_yjju_like"/>
    <property type="match status" value="1"/>
</dbReference>
<keyword evidence="2 4" id="KW-0442">Lipid degradation</keyword>
<evidence type="ECO:0000256" key="2">
    <source>
        <dbReference type="ARBA" id="ARBA00022963"/>
    </source>
</evidence>
<evidence type="ECO:0000256" key="4">
    <source>
        <dbReference type="PROSITE-ProRule" id="PRU01161"/>
    </source>
</evidence>
<dbReference type="InterPro" id="IPR050301">
    <property type="entry name" value="NTE"/>
</dbReference>
<dbReference type="EMBL" id="PJMW01000002">
    <property type="protein sequence ID" value="PKV77652.1"/>
    <property type="molecule type" value="Genomic_DNA"/>
</dbReference>
<name>A0A2N3V7R0_9NOCA</name>
<evidence type="ECO:0000256" key="1">
    <source>
        <dbReference type="ARBA" id="ARBA00022801"/>
    </source>
</evidence>
<dbReference type="InterPro" id="IPR016035">
    <property type="entry name" value="Acyl_Trfase/lysoPLipase"/>
</dbReference>
<accession>A0A2N3V7R0</accession>
<keyword evidence="3 4" id="KW-0443">Lipid metabolism</keyword>
<feature type="short sequence motif" description="GXSXG" evidence="4">
    <location>
        <begin position="97"/>
        <end position="101"/>
    </location>
</feature>
<keyword evidence="7" id="KW-1185">Reference proteome</keyword>
<reference evidence="6 7" key="1">
    <citation type="submission" date="2017-12" db="EMBL/GenBank/DDBJ databases">
        <title>Sequencing the genomes of 1000 Actinobacteria strains.</title>
        <authorList>
            <person name="Klenk H.-P."/>
        </authorList>
    </citation>
    <scope>NUCLEOTIDE SEQUENCE [LARGE SCALE GENOMIC DNA]</scope>
    <source>
        <strain evidence="6 7">DSM 44489</strain>
    </source>
</reference>
<evidence type="ECO:0000313" key="7">
    <source>
        <dbReference type="Proteomes" id="UP000233766"/>
    </source>
</evidence>
<feature type="short sequence motif" description="DGA/G" evidence="4">
    <location>
        <begin position="222"/>
        <end position="224"/>
    </location>
</feature>
<evidence type="ECO:0000259" key="5">
    <source>
        <dbReference type="PROSITE" id="PS51635"/>
    </source>
</evidence>
<protein>
    <submittedName>
        <fullName evidence="6">Patatin-like phospholipase</fullName>
    </submittedName>
</protein>
<dbReference type="Pfam" id="PF01734">
    <property type="entry name" value="Patatin"/>
    <property type="match status" value="1"/>
</dbReference>
<dbReference type="GO" id="GO:0016042">
    <property type="term" value="P:lipid catabolic process"/>
    <property type="evidence" value="ECO:0007669"/>
    <property type="project" value="UniProtKB-UniRule"/>
</dbReference>
<gene>
    <name evidence="6" type="ORF">ATK86_2004</name>
</gene>
<evidence type="ECO:0000256" key="3">
    <source>
        <dbReference type="ARBA" id="ARBA00023098"/>
    </source>
</evidence>
<dbReference type="InterPro" id="IPR037483">
    <property type="entry name" value="YjjU-like"/>
</dbReference>
<dbReference type="InterPro" id="IPR002641">
    <property type="entry name" value="PNPLA_dom"/>
</dbReference>
<feature type="active site" description="Nucleophile" evidence="4">
    <location>
        <position position="99"/>
    </location>
</feature>
<dbReference type="SUPFAM" id="SSF52151">
    <property type="entry name" value="FabD/lysophospholipase-like"/>
    <property type="match status" value="1"/>
</dbReference>
<organism evidence="6 7">
    <name type="scientific">Nocardia fluminea</name>
    <dbReference type="NCBI Taxonomy" id="134984"/>
    <lineage>
        <taxon>Bacteria</taxon>
        <taxon>Bacillati</taxon>
        <taxon>Actinomycetota</taxon>
        <taxon>Actinomycetes</taxon>
        <taxon>Mycobacteriales</taxon>
        <taxon>Nocardiaceae</taxon>
        <taxon>Nocardia</taxon>
    </lineage>
</organism>
<dbReference type="PROSITE" id="PS51635">
    <property type="entry name" value="PNPLA"/>
    <property type="match status" value="1"/>
</dbReference>
<sequence length="346" mass="36399">MNRRGSSRVSPGRPVGFCRIVGQVTSTAHTDLDPLSTPGSATVAEVIEARRETGTRADGNRLALVIEGGGSRGVYSSGMVQALEELGLAKVFDAVYGTSAGAINGAWLLCGRAATGMRSWTDPAIMRRVVDPVRIFRGRPVFDLHYLVHRVYDGIEPMDFPAILANPTTFHPIATDICTGQSVDLGPYITDKQSLMTALRASAGLPLLAGPPVALAGGSYFDGGLTETVPIRTAVAAGITHALVLRTRRTDEVRPPAPLLHRVVGGGYMRAIAPGAFRAWSKRPGQQAMEDSYLGALGDHVLQVHPPAGSPAVESAARDTDLLTRALDIGRTAVHSLLGGGALRTA</sequence>
<dbReference type="PANTHER" id="PTHR14226">
    <property type="entry name" value="NEUROPATHY TARGET ESTERASE/SWISS CHEESE D.MELANOGASTER"/>
    <property type="match status" value="1"/>
</dbReference>
<feature type="domain" description="PNPLA" evidence="5">
    <location>
        <begin position="64"/>
        <end position="235"/>
    </location>
</feature>
<keyword evidence="1 4" id="KW-0378">Hydrolase</keyword>
<feature type="active site" description="Proton acceptor" evidence="4">
    <location>
        <position position="222"/>
    </location>
</feature>